<evidence type="ECO:0000313" key="11">
    <source>
        <dbReference type="EMBL" id="BDZ42729.1"/>
    </source>
</evidence>
<dbReference type="RefSeq" id="WP_350227516.1">
    <property type="nucleotide sequence ID" value="NZ_AP027729.1"/>
</dbReference>
<dbReference type="InterPro" id="IPR029044">
    <property type="entry name" value="Nucleotide-diphossugar_trans"/>
</dbReference>
<sequence>MQLTVVIPTFNEEPNVAELVRRVTAAVEGIDAEILFVDDSTDDTPRTIERVARDASIRVRMIHRVDGVGGSAAPWSRASRPPTPTGAS</sequence>
<evidence type="ECO:0000256" key="7">
    <source>
        <dbReference type="ARBA" id="ARBA00022989"/>
    </source>
</evidence>
<feature type="domain" description="Glycosyltransferase 2-like" evidence="10">
    <location>
        <begin position="4"/>
        <end position="73"/>
    </location>
</feature>
<evidence type="ECO:0000256" key="1">
    <source>
        <dbReference type="ARBA" id="ARBA00006739"/>
    </source>
</evidence>
<evidence type="ECO:0000259" key="10">
    <source>
        <dbReference type="Pfam" id="PF00535"/>
    </source>
</evidence>
<accession>A0ABM8G3K5</accession>
<comment type="similarity">
    <text evidence="1">Belongs to the glycosyltransferase 2 family.</text>
</comment>
<evidence type="ECO:0000256" key="8">
    <source>
        <dbReference type="ARBA" id="ARBA00023136"/>
    </source>
</evidence>
<dbReference type="EMBL" id="AP027729">
    <property type="protein sequence ID" value="BDZ42729.1"/>
    <property type="molecule type" value="Genomic_DNA"/>
</dbReference>
<evidence type="ECO:0000313" key="12">
    <source>
        <dbReference type="Proteomes" id="UP001321475"/>
    </source>
</evidence>
<dbReference type="SUPFAM" id="SSF53448">
    <property type="entry name" value="Nucleotide-diphospho-sugar transferases"/>
    <property type="match status" value="1"/>
</dbReference>
<dbReference type="Proteomes" id="UP001321475">
    <property type="component" value="Chromosome"/>
</dbReference>
<evidence type="ECO:0000256" key="2">
    <source>
        <dbReference type="ARBA" id="ARBA00022475"/>
    </source>
</evidence>
<keyword evidence="7" id="KW-1133">Transmembrane helix</keyword>
<keyword evidence="6" id="KW-0448">Lipopolysaccharide biosynthesis</keyword>
<gene>
    <name evidence="11" type="ORF">GCM10025865_20280</name>
</gene>
<keyword evidence="5" id="KW-0812">Transmembrane</keyword>
<evidence type="ECO:0000256" key="4">
    <source>
        <dbReference type="ARBA" id="ARBA00022679"/>
    </source>
</evidence>
<dbReference type="Gene3D" id="3.90.550.10">
    <property type="entry name" value="Spore Coat Polysaccharide Biosynthesis Protein SpsA, Chain A"/>
    <property type="match status" value="1"/>
</dbReference>
<dbReference type="InterPro" id="IPR001173">
    <property type="entry name" value="Glyco_trans_2-like"/>
</dbReference>
<keyword evidence="2" id="KW-1003">Cell membrane</keyword>
<feature type="region of interest" description="Disordered" evidence="9">
    <location>
        <begin position="68"/>
        <end position="88"/>
    </location>
</feature>
<dbReference type="PANTHER" id="PTHR48090:SF3">
    <property type="entry name" value="UNDECAPRENYL-PHOSPHATE 4-DEOXY-4-FORMAMIDO-L-ARABINOSE TRANSFERASE"/>
    <property type="match status" value="1"/>
</dbReference>
<keyword evidence="12" id="KW-1185">Reference proteome</keyword>
<evidence type="ECO:0000256" key="6">
    <source>
        <dbReference type="ARBA" id="ARBA00022985"/>
    </source>
</evidence>
<evidence type="ECO:0000256" key="3">
    <source>
        <dbReference type="ARBA" id="ARBA00022676"/>
    </source>
</evidence>
<keyword evidence="8" id="KW-0472">Membrane</keyword>
<keyword evidence="4" id="KW-0808">Transferase</keyword>
<reference evidence="12" key="1">
    <citation type="journal article" date="2019" name="Int. J. Syst. Evol. Microbiol.">
        <title>The Global Catalogue of Microorganisms (GCM) 10K type strain sequencing project: providing services to taxonomists for standard genome sequencing and annotation.</title>
        <authorList>
            <consortium name="The Broad Institute Genomics Platform"/>
            <consortium name="The Broad Institute Genome Sequencing Center for Infectious Disease"/>
            <person name="Wu L."/>
            <person name="Ma J."/>
        </authorList>
    </citation>
    <scope>NUCLEOTIDE SEQUENCE [LARGE SCALE GENOMIC DNA]</scope>
    <source>
        <strain evidence="12">NBRC 108565</strain>
    </source>
</reference>
<evidence type="ECO:0000256" key="5">
    <source>
        <dbReference type="ARBA" id="ARBA00022692"/>
    </source>
</evidence>
<evidence type="ECO:0000256" key="9">
    <source>
        <dbReference type="SAM" id="MobiDB-lite"/>
    </source>
</evidence>
<dbReference type="PANTHER" id="PTHR48090">
    <property type="entry name" value="UNDECAPRENYL-PHOSPHATE 4-DEOXY-4-FORMAMIDO-L-ARABINOSE TRANSFERASE-RELATED"/>
    <property type="match status" value="1"/>
</dbReference>
<dbReference type="Pfam" id="PF00535">
    <property type="entry name" value="Glycos_transf_2"/>
    <property type="match status" value="1"/>
</dbReference>
<protein>
    <recommendedName>
        <fullName evidence="10">Glycosyltransferase 2-like domain-containing protein</fullName>
    </recommendedName>
</protein>
<proteinExistence type="inferred from homology"/>
<organism evidence="11 12">
    <name type="scientific">Paraoerskovia sediminicola</name>
    <dbReference type="NCBI Taxonomy" id="1138587"/>
    <lineage>
        <taxon>Bacteria</taxon>
        <taxon>Bacillati</taxon>
        <taxon>Actinomycetota</taxon>
        <taxon>Actinomycetes</taxon>
        <taxon>Micrococcales</taxon>
        <taxon>Cellulomonadaceae</taxon>
        <taxon>Paraoerskovia</taxon>
    </lineage>
</organism>
<name>A0ABM8G3K5_9CELL</name>
<keyword evidence="3" id="KW-0328">Glycosyltransferase</keyword>
<dbReference type="InterPro" id="IPR050256">
    <property type="entry name" value="Glycosyltransferase_2"/>
</dbReference>